<feature type="transmembrane region" description="Helical" evidence="1">
    <location>
        <begin position="95"/>
        <end position="121"/>
    </location>
</feature>
<evidence type="ECO:0000313" key="3">
    <source>
        <dbReference type="Proteomes" id="UP000012042"/>
    </source>
</evidence>
<dbReference type="AlphaFoldDB" id="M5ACE9"/>
<dbReference type="KEGG" id="lbk:LVISKB_0809"/>
<dbReference type="EMBL" id="AP012167">
    <property type="protein sequence ID" value="BAN06444.1"/>
    <property type="molecule type" value="Genomic_DNA"/>
</dbReference>
<dbReference type="PATRIC" id="fig|1001583.3.peg.797"/>
<dbReference type="HOGENOM" id="CLU_155851_0_0_9"/>
<keyword evidence="1" id="KW-0812">Transmembrane</keyword>
<proteinExistence type="predicted"/>
<accession>M5ACE9</accession>
<evidence type="ECO:0000256" key="1">
    <source>
        <dbReference type="SAM" id="Phobius"/>
    </source>
</evidence>
<gene>
    <name evidence="2" type="ORF">LVISKB_0809</name>
</gene>
<organism evidence="2 3">
    <name type="scientific">Levilactobacillus brevis KB290</name>
    <dbReference type="NCBI Taxonomy" id="1001583"/>
    <lineage>
        <taxon>Bacteria</taxon>
        <taxon>Bacillati</taxon>
        <taxon>Bacillota</taxon>
        <taxon>Bacilli</taxon>
        <taxon>Lactobacillales</taxon>
        <taxon>Lactobacillaceae</taxon>
        <taxon>Levilactobacillus</taxon>
    </lineage>
</organism>
<protein>
    <submittedName>
        <fullName evidence="2">Uncharacterized protein</fullName>
    </submittedName>
</protein>
<keyword evidence="1" id="KW-1133">Transmembrane helix</keyword>
<name>M5ACE9_LEVBR</name>
<sequence length="124" mass="14400">MSEKADQKRGGVRMQENGKVTPQEIKGWNWGAFMYNVFWGIGNKTYLPLLTIIPIFNIVWIFIVGFKGNEWAWQKGDYQDVETFKAVQATWNRAGLFNFIIAIAIFVLYWVFIGSMIASLFNNY</sequence>
<feature type="transmembrane region" description="Helical" evidence="1">
    <location>
        <begin position="46"/>
        <end position="66"/>
    </location>
</feature>
<dbReference type="Proteomes" id="UP000012042">
    <property type="component" value="Chromosome"/>
</dbReference>
<reference evidence="2 3" key="1">
    <citation type="journal article" date="2013" name="PLoS ONE">
        <title>Genomic Analysis by Deep Sequencing of the Probiotic Lactobacillus brevis KB290 Harboring Nine Plasmids Reveals Genomic Stability.</title>
        <authorList>
            <person name="Fukao M."/>
            <person name="Oshima K."/>
            <person name="Morita H."/>
            <person name="Toh H."/>
            <person name="Suda W."/>
            <person name="Kim S.W."/>
            <person name="Suzuki S."/>
            <person name="Yakabe T."/>
            <person name="Hattori M."/>
            <person name="Yajima N."/>
        </authorList>
    </citation>
    <scope>NUCLEOTIDE SEQUENCE [LARGE SCALE GENOMIC DNA]</scope>
    <source>
        <strain evidence="2 3">KB290</strain>
    </source>
</reference>
<keyword evidence="1" id="KW-0472">Membrane</keyword>
<evidence type="ECO:0000313" key="2">
    <source>
        <dbReference type="EMBL" id="BAN06444.1"/>
    </source>
</evidence>